<dbReference type="GO" id="GO:0071897">
    <property type="term" value="P:DNA biosynthetic process"/>
    <property type="evidence" value="ECO:0007669"/>
    <property type="project" value="UniProtKB-ARBA"/>
</dbReference>
<dbReference type="EMBL" id="VTPC01001081">
    <property type="protein sequence ID" value="KAF2903207.1"/>
    <property type="molecule type" value="Genomic_DNA"/>
</dbReference>
<keyword evidence="2" id="KW-1185">Reference proteome</keyword>
<dbReference type="Gene3D" id="3.10.10.10">
    <property type="entry name" value="HIV Type 1 Reverse Transcriptase, subunit A, domain 1"/>
    <property type="match status" value="1"/>
</dbReference>
<reference evidence="1" key="1">
    <citation type="submission" date="2019-08" db="EMBL/GenBank/DDBJ databases">
        <title>The genome of the North American firefly Photinus pyralis.</title>
        <authorList>
            <consortium name="Photinus pyralis genome working group"/>
            <person name="Fallon T.R."/>
            <person name="Sander Lower S.E."/>
            <person name="Weng J.-K."/>
        </authorList>
    </citation>
    <scope>NUCLEOTIDE SEQUENCE</scope>
    <source>
        <strain evidence="1">TRF0915ILg1</strain>
        <tissue evidence="1">Whole body</tissue>
    </source>
</reference>
<organism evidence="1 2">
    <name type="scientific">Ignelater luminosus</name>
    <name type="common">Cucubano</name>
    <name type="synonym">Pyrophorus luminosus</name>
    <dbReference type="NCBI Taxonomy" id="2038154"/>
    <lineage>
        <taxon>Eukaryota</taxon>
        <taxon>Metazoa</taxon>
        <taxon>Ecdysozoa</taxon>
        <taxon>Arthropoda</taxon>
        <taxon>Hexapoda</taxon>
        <taxon>Insecta</taxon>
        <taxon>Pterygota</taxon>
        <taxon>Neoptera</taxon>
        <taxon>Endopterygota</taxon>
        <taxon>Coleoptera</taxon>
        <taxon>Polyphaga</taxon>
        <taxon>Elateriformia</taxon>
        <taxon>Elateroidea</taxon>
        <taxon>Elateridae</taxon>
        <taxon>Agrypninae</taxon>
        <taxon>Pyrophorini</taxon>
        <taxon>Ignelater</taxon>
    </lineage>
</organism>
<proteinExistence type="predicted"/>
<dbReference type="Gene3D" id="3.60.10.10">
    <property type="entry name" value="Endonuclease/exonuclease/phosphatase"/>
    <property type="match status" value="1"/>
</dbReference>
<dbReference type="PANTHER" id="PTHR24559:SF444">
    <property type="entry name" value="REVERSE TRANSCRIPTASE DOMAIN-CONTAINING PROTEIN"/>
    <property type="match status" value="1"/>
</dbReference>
<dbReference type="InterPro" id="IPR036691">
    <property type="entry name" value="Endo/exonu/phosph_ase_sf"/>
</dbReference>
<name>A0A8K0GIS7_IGNLU</name>
<dbReference type="SUPFAM" id="SSF56219">
    <property type="entry name" value="DNase I-like"/>
    <property type="match status" value="1"/>
</dbReference>
<evidence type="ECO:0000313" key="2">
    <source>
        <dbReference type="Proteomes" id="UP000801492"/>
    </source>
</evidence>
<dbReference type="PANTHER" id="PTHR24559">
    <property type="entry name" value="TRANSPOSON TY3-I GAG-POL POLYPROTEIN"/>
    <property type="match status" value="1"/>
</dbReference>
<gene>
    <name evidence="1" type="ORF">ILUMI_02978</name>
</gene>
<dbReference type="InterPro" id="IPR053134">
    <property type="entry name" value="RNA-dir_DNA_polymerase"/>
</dbReference>
<dbReference type="SUPFAM" id="SSF56672">
    <property type="entry name" value="DNA/RNA polymerases"/>
    <property type="match status" value="1"/>
</dbReference>
<dbReference type="Proteomes" id="UP000801492">
    <property type="component" value="Unassembled WGS sequence"/>
</dbReference>
<dbReference type="OrthoDB" id="5549358at2759"/>
<dbReference type="InterPro" id="IPR043502">
    <property type="entry name" value="DNA/RNA_pol_sf"/>
</dbReference>
<dbReference type="AlphaFoldDB" id="A0A8K0GIS7"/>
<comment type="caution">
    <text evidence="1">The sequence shown here is derived from an EMBL/GenBank/DDBJ whole genome shotgun (WGS) entry which is preliminary data.</text>
</comment>
<accession>A0A8K0GIS7</accession>
<protein>
    <submittedName>
        <fullName evidence="1">Uncharacterized protein</fullName>
    </submittedName>
</protein>
<sequence length="373" mass="42932">MPSNEEFLPEVNGESEKKQNEKVKNIIISSNKNTSYNIMPMAKEAMFSGTVTEGECKRGVGFIIHPSMKDNITSWRFVNERTIYIDWNWENQIDTFIFVYAPNDTVSATDKERFFDELQSIVVESTGNVFIIGELNSRVRNVPDVTGAAHGGYGEQERNDNPNKLVECNKYTHYYPKRTSPTGQLNHRLYNCEQELFYGSSGHQEKVILRGIIDELLENNKIRESQSPYASPVILVKKKMNDYRMCVGFRKLNAIAVKNRYLLLLGEEQIDHLGGKKNPIPREWKLAFLLGIHTNEPKTDGKKQTEKEIVLDDEQSGFTATAALQHIPNRDKENYENRKECGRRYTDRKTEMVWACATHGRPEMAQRRVVQAN</sequence>
<evidence type="ECO:0000313" key="1">
    <source>
        <dbReference type="EMBL" id="KAF2903207.1"/>
    </source>
</evidence>